<gene>
    <name evidence="1" type="ORF">AABB31_07080</name>
</gene>
<dbReference type="RefSeq" id="WP_342077927.1">
    <property type="nucleotide sequence ID" value="NZ_CP151767.2"/>
</dbReference>
<proteinExistence type="predicted"/>
<dbReference type="Proteomes" id="UP001470809">
    <property type="component" value="Chromosome"/>
</dbReference>
<dbReference type="EMBL" id="CP151767">
    <property type="protein sequence ID" value="WZU68637.1"/>
    <property type="molecule type" value="Genomic_DNA"/>
</dbReference>
<sequence>MAMKPHGIMGRLLHRRALRRWNHASQIAGDAELSTLRAYRQQARQLRGPLQELLHVADNRLALPRIGSNTFARPSGTDWSWRPQLWRGPLPEQGVAPALNKSRLGTELAIFHDCPAQEIALRQIRNTRDHDLAAFGVSLEVLHFEGSFLSLVVDLPPDVCDGLEKRHLIQLSTVIEREAPITIQARLNVKSGPNTDQILLPLPDQDGECDISFDLAYSQLNEKRTSHMWIDLMFDAPSMTKTTLRDLTICRHPRAAL</sequence>
<name>A0AAN0NL98_9RHOB</name>
<reference evidence="1" key="1">
    <citation type="submission" date="2024-08" db="EMBL/GenBank/DDBJ databases">
        <title>Phylogenomic analyses of a clade within the roseobacter group suggest taxonomic reassignments of species of the genera Aestuariivita, Citreicella, Loktanella, Nautella, Pelagibaca, Ruegeria, Thalassobius, Thiobacimonas and Tropicibacter, and the proposal o.</title>
        <authorList>
            <person name="Jeon C.O."/>
        </authorList>
    </citation>
    <scope>NUCLEOTIDE SEQUENCE</scope>
    <source>
        <strain evidence="1">SS1-5</strain>
    </source>
</reference>
<dbReference type="Pfam" id="PF20086">
    <property type="entry name" value="DUF6478"/>
    <property type="match status" value="1"/>
</dbReference>
<dbReference type="AlphaFoldDB" id="A0AAN0NL98"/>
<dbReference type="KEGG" id="yrh:AABB31_07080"/>
<keyword evidence="2" id="KW-1185">Reference proteome</keyword>
<accession>A0AAN0NL98</accession>
<protein>
    <submittedName>
        <fullName evidence="1">DUF6478 family protein</fullName>
    </submittedName>
</protein>
<evidence type="ECO:0000313" key="2">
    <source>
        <dbReference type="Proteomes" id="UP001470809"/>
    </source>
</evidence>
<dbReference type="InterPro" id="IPR045514">
    <property type="entry name" value="DUF6478"/>
</dbReference>
<evidence type="ECO:0000313" key="1">
    <source>
        <dbReference type="EMBL" id="WZU68637.1"/>
    </source>
</evidence>
<organism evidence="1 2">
    <name type="scientific">Yoonia rhodophyticola</name>
    <dbReference type="NCBI Taxonomy" id="3137370"/>
    <lineage>
        <taxon>Bacteria</taxon>
        <taxon>Pseudomonadati</taxon>
        <taxon>Pseudomonadota</taxon>
        <taxon>Alphaproteobacteria</taxon>
        <taxon>Rhodobacterales</taxon>
        <taxon>Paracoccaceae</taxon>
        <taxon>Yoonia</taxon>
    </lineage>
</organism>